<gene>
    <name evidence="1" type="ORF">BEN76_05590</name>
</gene>
<dbReference type="RefSeq" id="WP_004937383.1">
    <property type="nucleotide sequence ID" value="NZ_BBNM01000004.1"/>
</dbReference>
<organism evidence="1 2">
    <name type="scientific">Acinetobacter soli</name>
    <dbReference type="NCBI Taxonomy" id="487316"/>
    <lineage>
        <taxon>Bacteria</taxon>
        <taxon>Pseudomonadati</taxon>
        <taxon>Pseudomonadota</taxon>
        <taxon>Gammaproteobacteria</taxon>
        <taxon>Moraxellales</taxon>
        <taxon>Moraxellaceae</taxon>
        <taxon>Acinetobacter</taxon>
    </lineage>
</organism>
<dbReference type="InterPro" id="IPR003749">
    <property type="entry name" value="ThiS/MoaD-like"/>
</dbReference>
<name>A0A1P8EH33_9GAMM</name>
<protein>
    <submittedName>
        <fullName evidence="1">Molybdopterin synthase sulfur carrier subunit</fullName>
    </submittedName>
</protein>
<dbReference type="eggNOG" id="COG1977">
    <property type="taxonomic scope" value="Bacteria"/>
</dbReference>
<dbReference type="KEGG" id="asol:BEN76_05590"/>
<dbReference type="GeneID" id="67511116"/>
<dbReference type="InterPro" id="IPR016155">
    <property type="entry name" value="Mopterin_synth/thiamin_S_b"/>
</dbReference>
<dbReference type="Gene3D" id="3.10.20.30">
    <property type="match status" value="1"/>
</dbReference>
<dbReference type="InterPro" id="IPR012675">
    <property type="entry name" value="Beta-grasp_dom_sf"/>
</dbReference>
<dbReference type="Proteomes" id="UP000185674">
    <property type="component" value="Chromosome"/>
</dbReference>
<dbReference type="Pfam" id="PF02597">
    <property type="entry name" value="ThiS"/>
    <property type="match status" value="1"/>
</dbReference>
<evidence type="ECO:0000313" key="2">
    <source>
        <dbReference type="Proteomes" id="UP000185674"/>
    </source>
</evidence>
<evidence type="ECO:0000313" key="1">
    <source>
        <dbReference type="EMBL" id="APV35519.1"/>
    </source>
</evidence>
<proteinExistence type="predicted"/>
<dbReference type="SUPFAM" id="SSF54285">
    <property type="entry name" value="MoaD/ThiS"/>
    <property type="match status" value="1"/>
</dbReference>
<dbReference type="AlphaFoldDB" id="A0A1P8EH33"/>
<dbReference type="EMBL" id="CP016896">
    <property type="protein sequence ID" value="APV35519.1"/>
    <property type="molecule type" value="Genomic_DNA"/>
</dbReference>
<sequence>MSALNVTIEGYGAIQRKIPSQIVLNYSDTVLVSDVLNDITHQYPDATQAIERCACAIGEDIISRQTYLSQNCTLVLLSPVAGG</sequence>
<dbReference type="STRING" id="487316.BEN76_05590"/>
<dbReference type="CDD" id="cd17040">
    <property type="entry name" value="Ubl_MoaD_like"/>
    <property type="match status" value="1"/>
</dbReference>
<accession>A0A1P8EH33</accession>
<reference evidence="1 2" key="1">
    <citation type="submission" date="2016-08" db="EMBL/GenBank/DDBJ databases">
        <title>Complete genome sequence of Acinetobacter baylyi strain GFJ2.</title>
        <authorList>
            <person name="Tabata M."/>
            <person name="Kuboki S."/>
            <person name="Gibu N."/>
            <person name="Kinouchi Y."/>
            <person name="Vangnai A."/>
            <person name="Kasai D."/>
            <person name="Fukuda M."/>
        </authorList>
    </citation>
    <scope>NUCLEOTIDE SEQUENCE [LARGE SCALE GENOMIC DNA]</scope>
    <source>
        <strain evidence="1 2">GFJ2</strain>
    </source>
</reference>